<dbReference type="RefSeq" id="WP_386096664.1">
    <property type="nucleotide sequence ID" value="NZ_JBHUOZ010000001.1"/>
</dbReference>
<dbReference type="EMBL" id="JBHUOZ010000001">
    <property type="protein sequence ID" value="MFD2919458.1"/>
    <property type="molecule type" value="Genomic_DNA"/>
</dbReference>
<dbReference type="InterPro" id="IPR046341">
    <property type="entry name" value="SET_dom_sf"/>
</dbReference>
<dbReference type="InterPro" id="IPR001214">
    <property type="entry name" value="SET_dom"/>
</dbReference>
<comment type="caution">
    <text evidence="2">The sequence shown here is derived from an EMBL/GenBank/DDBJ whole genome shotgun (WGS) entry which is preliminary data.</text>
</comment>
<evidence type="ECO:0000313" key="3">
    <source>
        <dbReference type="Proteomes" id="UP001597511"/>
    </source>
</evidence>
<keyword evidence="2" id="KW-0808">Transferase</keyword>
<organism evidence="2 3">
    <name type="scientific">Terrimonas rubra</name>
    <dbReference type="NCBI Taxonomy" id="1035890"/>
    <lineage>
        <taxon>Bacteria</taxon>
        <taxon>Pseudomonadati</taxon>
        <taxon>Bacteroidota</taxon>
        <taxon>Chitinophagia</taxon>
        <taxon>Chitinophagales</taxon>
        <taxon>Chitinophagaceae</taxon>
        <taxon>Terrimonas</taxon>
    </lineage>
</organism>
<feature type="domain" description="SET" evidence="1">
    <location>
        <begin position="6"/>
        <end position="123"/>
    </location>
</feature>
<name>A0ABW6A5C8_9BACT</name>
<keyword evidence="2" id="KW-0489">Methyltransferase</keyword>
<dbReference type="EC" id="2.1.1.-" evidence="2"/>
<gene>
    <name evidence="2" type="ORF">ACFS6H_07070</name>
</gene>
<dbReference type="Gene3D" id="2.170.270.10">
    <property type="entry name" value="SET domain"/>
    <property type="match status" value="1"/>
</dbReference>
<dbReference type="GO" id="GO:0008168">
    <property type="term" value="F:methyltransferase activity"/>
    <property type="evidence" value="ECO:0007669"/>
    <property type="project" value="UniProtKB-KW"/>
</dbReference>
<dbReference type="GO" id="GO:0032259">
    <property type="term" value="P:methylation"/>
    <property type="evidence" value="ECO:0007669"/>
    <property type="project" value="UniProtKB-KW"/>
</dbReference>
<dbReference type="Proteomes" id="UP001597511">
    <property type="component" value="Unassembled WGS sequence"/>
</dbReference>
<evidence type="ECO:0000313" key="2">
    <source>
        <dbReference type="EMBL" id="MFD2919458.1"/>
    </source>
</evidence>
<dbReference type="PANTHER" id="PTHR46167:SF1">
    <property type="entry name" value="N-LYSINE METHYLTRANSFERASE KMT5A"/>
    <property type="match status" value="1"/>
</dbReference>
<dbReference type="SUPFAM" id="SSF82199">
    <property type="entry name" value="SET domain"/>
    <property type="match status" value="1"/>
</dbReference>
<sequence>MSLLKKQLAIRPSVLPGAGNGLFTTEFIPKGTLIIEYKGKISAWKDVNHDNGNNGYIYYVNRNHVIDASKHPNELARYANDARGLTKVRGVNNNAEYTEEGKKVFIRAKKNIQPGEEILVSYGKEYWQTVRENIRIERRENAAKK</sequence>
<accession>A0ABW6A5C8</accession>
<reference evidence="3" key="1">
    <citation type="journal article" date="2019" name="Int. J. Syst. Evol. Microbiol.">
        <title>The Global Catalogue of Microorganisms (GCM) 10K type strain sequencing project: providing services to taxonomists for standard genome sequencing and annotation.</title>
        <authorList>
            <consortium name="The Broad Institute Genomics Platform"/>
            <consortium name="The Broad Institute Genome Sequencing Center for Infectious Disease"/>
            <person name="Wu L."/>
            <person name="Ma J."/>
        </authorList>
    </citation>
    <scope>NUCLEOTIDE SEQUENCE [LARGE SCALE GENOMIC DNA]</scope>
    <source>
        <strain evidence="3">KCTC 23299</strain>
    </source>
</reference>
<dbReference type="PANTHER" id="PTHR46167">
    <property type="entry name" value="N-LYSINE METHYLTRANSFERASE KMT5A"/>
    <property type="match status" value="1"/>
</dbReference>
<keyword evidence="3" id="KW-1185">Reference proteome</keyword>
<proteinExistence type="predicted"/>
<dbReference type="InterPro" id="IPR051760">
    <property type="entry name" value="KMT5A"/>
</dbReference>
<dbReference type="SMART" id="SM00317">
    <property type="entry name" value="SET"/>
    <property type="match status" value="1"/>
</dbReference>
<dbReference type="PROSITE" id="PS50280">
    <property type="entry name" value="SET"/>
    <property type="match status" value="1"/>
</dbReference>
<dbReference type="Pfam" id="PF00856">
    <property type="entry name" value="SET"/>
    <property type="match status" value="1"/>
</dbReference>
<evidence type="ECO:0000259" key="1">
    <source>
        <dbReference type="PROSITE" id="PS50280"/>
    </source>
</evidence>
<protein>
    <submittedName>
        <fullName evidence="2">SET domain-containing protein</fullName>
        <ecNumber evidence="2">2.1.1.-</ecNumber>
    </submittedName>
</protein>